<dbReference type="InterPro" id="IPR001343">
    <property type="entry name" value="Hemolysn_Ca-bd"/>
</dbReference>
<evidence type="ECO:0000313" key="1">
    <source>
        <dbReference type="EMBL" id="KYO49858.1"/>
    </source>
</evidence>
<dbReference type="EMBL" id="LPZR01000213">
    <property type="protein sequence ID" value="KYO49858.1"/>
    <property type="molecule type" value="Genomic_DNA"/>
</dbReference>
<name>A0A162JTI3_9PROT</name>
<dbReference type="Gene3D" id="2.150.10.10">
    <property type="entry name" value="Serralysin-like metalloprotease, C-terminal"/>
    <property type="match status" value="1"/>
</dbReference>
<protein>
    <submittedName>
        <fullName evidence="1">Uncharacterized protein</fullName>
    </submittedName>
</protein>
<sequence length="80" mass="7923">MAIFTGTAADDLLIGTDGDDVLRGRAGADQLNGLSGTDIASYTDSAAGVVVSLASGNGYGGDAEGDRLVSIEAVHGSMFD</sequence>
<accession>A0A162JTI3</accession>
<proteinExistence type="predicted"/>
<dbReference type="Pfam" id="PF00353">
    <property type="entry name" value="HemolysinCabind"/>
    <property type="match status" value="1"/>
</dbReference>
<dbReference type="InterPro" id="IPR011049">
    <property type="entry name" value="Serralysin-like_metalloprot_C"/>
</dbReference>
<dbReference type="Proteomes" id="UP000075787">
    <property type="component" value="Unassembled WGS sequence"/>
</dbReference>
<comment type="caution">
    <text evidence="1">The sequence shown here is derived from an EMBL/GenBank/DDBJ whole genome shotgun (WGS) entry which is preliminary data.</text>
</comment>
<feature type="non-terminal residue" evidence="1">
    <location>
        <position position="80"/>
    </location>
</feature>
<dbReference type="GO" id="GO:0005509">
    <property type="term" value="F:calcium ion binding"/>
    <property type="evidence" value="ECO:0007669"/>
    <property type="project" value="InterPro"/>
</dbReference>
<organism evidence="1 2">
    <name type="scientific">Tistrella mobilis</name>
    <dbReference type="NCBI Taxonomy" id="171437"/>
    <lineage>
        <taxon>Bacteria</taxon>
        <taxon>Pseudomonadati</taxon>
        <taxon>Pseudomonadota</taxon>
        <taxon>Alphaproteobacteria</taxon>
        <taxon>Geminicoccales</taxon>
        <taxon>Geminicoccaceae</taxon>
        <taxon>Tistrella</taxon>
    </lineage>
</organism>
<dbReference type="AlphaFoldDB" id="A0A162JTI3"/>
<gene>
    <name evidence="1" type="ORF">AUP44_15085</name>
</gene>
<reference evidence="1 2" key="1">
    <citation type="submission" date="2015-12" db="EMBL/GenBank/DDBJ databases">
        <title>Genome sequence of Tistrella mobilis MCCC 1A02139.</title>
        <authorList>
            <person name="Lu L."/>
            <person name="Lai Q."/>
            <person name="Shao Z."/>
            <person name="Qian P."/>
        </authorList>
    </citation>
    <scope>NUCLEOTIDE SEQUENCE [LARGE SCALE GENOMIC DNA]</scope>
    <source>
        <strain evidence="1 2">MCCC 1A02139</strain>
    </source>
</reference>
<evidence type="ECO:0000313" key="2">
    <source>
        <dbReference type="Proteomes" id="UP000075787"/>
    </source>
</evidence>
<dbReference type="SUPFAM" id="SSF51120">
    <property type="entry name" value="beta-Roll"/>
    <property type="match status" value="1"/>
</dbReference>